<evidence type="ECO:0000313" key="5">
    <source>
        <dbReference type="Proteomes" id="UP000008672"/>
    </source>
</evidence>
<keyword evidence="3" id="KW-0677">Repeat</keyword>
<dbReference type="EMBL" id="AFYH01163285">
    <property type="status" value="NOT_ANNOTATED_CDS"/>
    <property type="molecule type" value="Genomic_DNA"/>
</dbReference>
<evidence type="ECO:0000256" key="1">
    <source>
        <dbReference type="ARBA" id="ARBA00004496"/>
    </source>
</evidence>
<dbReference type="Ensembl" id="ENSLACT00000025752.1">
    <property type="protein sequence ID" value="ENSLACP00000023424.1"/>
    <property type="gene ID" value="ENSLACG00000022266.1"/>
</dbReference>
<dbReference type="EMBL" id="AFYH01163286">
    <property type="status" value="NOT_ANNOTATED_CDS"/>
    <property type="molecule type" value="Genomic_DNA"/>
</dbReference>
<dbReference type="PANTHER" id="PTHR45690">
    <property type="entry name" value="NACHT, LRR AND PYD DOMAINS-CONTAINING PROTEIN 12"/>
    <property type="match status" value="1"/>
</dbReference>
<dbReference type="SUPFAM" id="SSF52047">
    <property type="entry name" value="RNI-like"/>
    <property type="match status" value="2"/>
</dbReference>
<dbReference type="EMBL" id="AFYH01163279">
    <property type="status" value="NOT_ANNOTATED_CDS"/>
    <property type="molecule type" value="Genomic_DNA"/>
</dbReference>
<keyword evidence="5" id="KW-1185">Reference proteome</keyword>
<dbReference type="EMBL" id="AFYH01163284">
    <property type="status" value="NOT_ANNOTATED_CDS"/>
    <property type="molecule type" value="Genomic_DNA"/>
</dbReference>
<dbReference type="EMBL" id="AFYH01163280">
    <property type="status" value="NOT_ANNOTATED_CDS"/>
    <property type="molecule type" value="Genomic_DNA"/>
</dbReference>
<dbReference type="GeneTree" id="ENSGT00940000160873"/>
<name>M3XL18_LATCH</name>
<reference evidence="4" key="2">
    <citation type="submission" date="2025-08" db="UniProtKB">
        <authorList>
            <consortium name="Ensembl"/>
        </authorList>
    </citation>
    <scope>IDENTIFICATION</scope>
</reference>
<dbReference type="EMBL" id="AFYH01163282">
    <property type="status" value="NOT_ANNOTATED_CDS"/>
    <property type="molecule type" value="Genomic_DNA"/>
</dbReference>
<dbReference type="EMBL" id="AFYH01163281">
    <property type="status" value="NOT_ANNOTATED_CDS"/>
    <property type="molecule type" value="Genomic_DNA"/>
</dbReference>
<dbReference type="InterPro" id="IPR032675">
    <property type="entry name" value="LRR_dom_sf"/>
</dbReference>
<sequence length="484" mass="53762">MSEICKADNNQLQKLSSSNCYLTSICCEVLSSFLSRNHSLTELNLSNNPIRDAGMSLICNVSNNQIQKLSLNSCSFTSGCCEVLSSCMRRNRSLTDLDLSFNQIQDSGMSLICKADNDQIQNLRLNSCSLTSGCCEALCSFLKQNQSLRELDLSFNQLKDLGMSEICKADNNHLQKLSLKRCILTSGCCEALSSFLKQNQSLRELDLSSNIIEDSGMSEICKADNNQLQKLSLNSCILTSVCCEALCSFLKQNQSLRELDLSSNELKDSGLSEICEADNNQLQKLRLNSCSLTSGCCEALCSFLKQNQSLRELDLSSNELKDSGLSEICKADNNQLQKLSLWRCDLTDGCCKDLASVLHRNQTLTELNLGWNKLRDSGVGEICAALKDPNCKLQTLNLWDCGLTDGCCNDLTSVLRTNQTLTELNLALNALFDSRVREICAALKEPNCKLQTLKLYGHYLSDNMKKEISEIERSKPGLKIELEF</sequence>
<keyword evidence="2" id="KW-0963">Cytoplasm</keyword>
<accession>M3XL18</accession>
<organism evidence="4 5">
    <name type="scientific">Latimeria chalumnae</name>
    <name type="common">Coelacanth</name>
    <dbReference type="NCBI Taxonomy" id="7897"/>
    <lineage>
        <taxon>Eukaryota</taxon>
        <taxon>Metazoa</taxon>
        <taxon>Chordata</taxon>
        <taxon>Craniata</taxon>
        <taxon>Vertebrata</taxon>
        <taxon>Euteleostomi</taxon>
        <taxon>Coelacanthiformes</taxon>
        <taxon>Coelacanthidae</taxon>
        <taxon>Latimeria</taxon>
    </lineage>
</organism>
<evidence type="ECO:0000256" key="3">
    <source>
        <dbReference type="ARBA" id="ARBA00022737"/>
    </source>
</evidence>
<dbReference type="AlphaFoldDB" id="M3XL18"/>
<protein>
    <submittedName>
        <fullName evidence="4">Uncharacterized protein</fullName>
    </submittedName>
</protein>
<dbReference type="Bgee" id="ENSLACG00000022266">
    <property type="expression patterns" value="Expressed in mesonephros and 6 other cell types or tissues"/>
</dbReference>
<dbReference type="Gene3D" id="3.80.10.10">
    <property type="entry name" value="Ribonuclease Inhibitor"/>
    <property type="match status" value="4"/>
</dbReference>
<dbReference type="EMBL" id="AFYH01163287">
    <property type="status" value="NOT_ANNOTATED_CDS"/>
    <property type="molecule type" value="Genomic_DNA"/>
</dbReference>
<dbReference type="SMART" id="SM00368">
    <property type="entry name" value="LRR_RI"/>
    <property type="match status" value="15"/>
</dbReference>
<dbReference type="Proteomes" id="UP000008672">
    <property type="component" value="Unassembled WGS sequence"/>
</dbReference>
<dbReference type="GO" id="GO:0005737">
    <property type="term" value="C:cytoplasm"/>
    <property type="evidence" value="ECO:0007669"/>
    <property type="project" value="UniProtKB-SubCell"/>
</dbReference>
<dbReference type="OMA" id="NITMKEM"/>
<dbReference type="eggNOG" id="KOG4308">
    <property type="taxonomic scope" value="Eukaryota"/>
</dbReference>
<evidence type="ECO:0000256" key="2">
    <source>
        <dbReference type="ARBA" id="ARBA00022490"/>
    </source>
</evidence>
<dbReference type="Pfam" id="PF13516">
    <property type="entry name" value="LRR_6"/>
    <property type="match status" value="8"/>
</dbReference>
<dbReference type="InterPro" id="IPR050637">
    <property type="entry name" value="NLRP_innate_immun_reg"/>
</dbReference>
<evidence type="ECO:0000313" key="4">
    <source>
        <dbReference type="Ensembl" id="ENSLACP00000023424.1"/>
    </source>
</evidence>
<comment type="subcellular location">
    <subcellularLocation>
        <location evidence="1">Cytoplasm</location>
    </subcellularLocation>
</comment>
<dbReference type="SMART" id="SM00365">
    <property type="entry name" value="LRR_SD22"/>
    <property type="match status" value="6"/>
</dbReference>
<reference evidence="5" key="1">
    <citation type="submission" date="2011-08" db="EMBL/GenBank/DDBJ databases">
        <title>The draft genome of Latimeria chalumnae.</title>
        <authorList>
            <person name="Di Palma F."/>
            <person name="Alfoldi J."/>
            <person name="Johnson J."/>
            <person name="Berlin A."/>
            <person name="Gnerre S."/>
            <person name="Jaffe D."/>
            <person name="MacCallum I."/>
            <person name="Young S."/>
            <person name="Walker B.J."/>
            <person name="Lander E."/>
            <person name="Lindblad-Toh K."/>
        </authorList>
    </citation>
    <scope>NUCLEOTIDE SEQUENCE [LARGE SCALE GENOMIC DNA]</scope>
    <source>
        <strain evidence="5">Wild caught</strain>
    </source>
</reference>
<proteinExistence type="predicted"/>
<dbReference type="InterPro" id="IPR001611">
    <property type="entry name" value="Leu-rich_rpt"/>
</dbReference>
<dbReference type="PROSITE" id="PS51450">
    <property type="entry name" value="LRR"/>
    <property type="match status" value="3"/>
</dbReference>
<dbReference type="EMBL" id="AFYH01163278">
    <property type="status" value="NOT_ANNOTATED_CDS"/>
    <property type="molecule type" value="Genomic_DNA"/>
</dbReference>
<dbReference type="InParanoid" id="M3XL18"/>
<dbReference type="EMBL" id="AFYH01163283">
    <property type="status" value="NOT_ANNOTATED_CDS"/>
    <property type="molecule type" value="Genomic_DNA"/>
</dbReference>
<reference evidence="4" key="3">
    <citation type="submission" date="2025-09" db="UniProtKB">
        <authorList>
            <consortium name="Ensembl"/>
        </authorList>
    </citation>
    <scope>IDENTIFICATION</scope>
</reference>
<dbReference type="PANTHER" id="PTHR45690:SF19">
    <property type="entry name" value="NACHT, LRR AND PYD DOMAINS-CONTAINING PROTEIN 3"/>
    <property type="match status" value="1"/>
</dbReference>
<dbReference type="HOGENOM" id="CLU_002274_4_6_1"/>